<feature type="non-terminal residue" evidence="2">
    <location>
        <position position="49"/>
    </location>
</feature>
<accession>A0A6J4UNF0</accession>
<dbReference type="AlphaFoldDB" id="A0A6J4UNF0"/>
<evidence type="ECO:0000256" key="1">
    <source>
        <dbReference type="SAM" id="MobiDB-lite"/>
    </source>
</evidence>
<protein>
    <submittedName>
        <fullName evidence="2">Uncharacterized protein</fullName>
    </submittedName>
</protein>
<feature type="non-terminal residue" evidence="2">
    <location>
        <position position="1"/>
    </location>
</feature>
<sequence>AVDPSPFDAASPNPGRRPLERHTRPGRCGRTVPLPTGSDAGCERHIGPL</sequence>
<dbReference type="EMBL" id="CADCWL010000038">
    <property type="protein sequence ID" value="CAA9552336.1"/>
    <property type="molecule type" value="Genomic_DNA"/>
</dbReference>
<evidence type="ECO:0000313" key="2">
    <source>
        <dbReference type="EMBL" id="CAA9552336.1"/>
    </source>
</evidence>
<gene>
    <name evidence="2" type="ORF">AVDCRST_MAG19-923</name>
</gene>
<name>A0A6J4UNF0_9BACT</name>
<reference evidence="2" key="1">
    <citation type="submission" date="2020-02" db="EMBL/GenBank/DDBJ databases">
        <authorList>
            <person name="Meier V. D."/>
        </authorList>
    </citation>
    <scope>NUCLEOTIDE SEQUENCE</scope>
    <source>
        <strain evidence="2">AVDCRST_MAG19</strain>
    </source>
</reference>
<organism evidence="2">
    <name type="scientific">uncultured Thermomicrobiales bacterium</name>
    <dbReference type="NCBI Taxonomy" id="1645740"/>
    <lineage>
        <taxon>Bacteria</taxon>
        <taxon>Pseudomonadati</taxon>
        <taxon>Thermomicrobiota</taxon>
        <taxon>Thermomicrobia</taxon>
        <taxon>Thermomicrobiales</taxon>
        <taxon>environmental samples</taxon>
    </lineage>
</organism>
<feature type="region of interest" description="Disordered" evidence="1">
    <location>
        <begin position="1"/>
        <end position="49"/>
    </location>
</feature>
<proteinExistence type="predicted"/>